<evidence type="ECO:0000256" key="6">
    <source>
        <dbReference type="ARBA" id="ARBA00023136"/>
    </source>
</evidence>
<organism evidence="9 10">
    <name type="scientific">Papaver nudicaule</name>
    <name type="common">Iceland poppy</name>
    <dbReference type="NCBI Taxonomy" id="74823"/>
    <lineage>
        <taxon>Eukaryota</taxon>
        <taxon>Viridiplantae</taxon>
        <taxon>Streptophyta</taxon>
        <taxon>Embryophyta</taxon>
        <taxon>Tracheophyta</taxon>
        <taxon>Spermatophyta</taxon>
        <taxon>Magnoliopsida</taxon>
        <taxon>Ranunculales</taxon>
        <taxon>Papaveraceae</taxon>
        <taxon>Papaveroideae</taxon>
        <taxon>Papaver</taxon>
    </lineage>
</organism>
<keyword evidence="3 8" id="KW-0812">Transmembrane</keyword>
<comment type="subcellular location">
    <subcellularLocation>
        <location evidence="1">Nucleus inner membrane</location>
        <topology evidence="1">Multi-pass membrane protein</topology>
        <orientation evidence="1">Nucleoplasmic side</orientation>
    </subcellularLocation>
</comment>
<evidence type="ECO:0000256" key="3">
    <source>
        <dbReference type="ARBA" id="ARBA00022692"/>
    </source>
</evidence>
<dbReference type="EMBL" id="JAJJMA010160863">
    <property type="protein sequence ID" value="MCL7035796.1"/>
    <property type="molecule type" value="Genomic_DNA"/>
</dbReference>
<protein>
    <submittedName>
        <fullName evidence="9">Uncharacterized protein</fullName>
    </submittedName>
</protein>
<keyword evidence="5 8" id="KW-1133">Transmembrane helix</keyword>
<dbReference type="Pfam" id="PF10225">
    <property type="entry name" value="NEMP"/>
    <property type="match status" value="1"/>
</dbReference>
<reference evidence="9" key="1">
    <citation type="submission" date="2022-03" db="EMBL/GenBank/DDBJ databases">
        <title>A functionally conserved STORR gene fusion in Papaver species that diverged 16.8 million years ago.</title>
        <authorList>
            <person name="Catania T."/>
        </authorList>
    </citation>
    <scope>NUCLEOTIDE SEQUENCE</scope>
    <source>
        <strain evidence="9">S-191538</strain>
    </source>
</reference>
<name>A0AA41V9B2_PAPNU</name>
<keyword evidence="7" id="KW-0539">Nucleus</keyword>
<keyword evidence="6 8" id="KW-0472">Membrane</keyword>
<evidence type="ECO:0000313" key="10">
    <source>
        <dbReference type="Proteomes" id="UP001177140"/>
    </source>
</evidence>
<evidence type="ECO:0000256" key="4">
    <source>
        <dbReference type="ARBA" id="ARBA00022729"/>
    </source>
</evidence>
<comment type="caution">
    <text evidence="9">The sequence shown here is derived from an EMBL/GenBank/DDBJ whole genome shotgun (WGS) entry which is preliminary data.</text>
</comment>
<dbReference type="Proteomes" id="UP001177140">
    <property type="component" value="Unassembled WGS sequence"/>
</dbReference>
<gene>
    <name evidence="9" type="ORF">MKW94_015922</name>
</gene>
<evidence type="ECO:0000256" key="7">
    <source>
        <dbReference type="ARBA" id="ARBA00023242"/>
    </source>
</evidence>
<proteinExistence type="inferred from homology"/>
<dbReference type="PANTHER" id="PTHR31587">
    <property type="entry name" value="TRANSMEMBRANE PROTEIN (DUF2215)"/>
    <property type="match status" value="1"/>
</dbReference>
<evidence type="ECO:0000256" key="2">
    <source>
        <dbReference type="ARBA" id="ARBA00005748"/>
    </source>
</evidence>
<evidence type="ECO:0000256" key="8">
    <source>
        <dbReference type="SAM" id="Phobius"/>
    </source>
</evidence>
<sequence length="249" mass="28118">MSPYQDRYVDVMFMDGVSSAGSVKVSVEEQVHRWRLVCLAFGFVLLIFMAVGVLVLVFQAMKLLPTGRKSCCNIYVDQFSSSELLSEGATLGYWIMCKFVISDDGRVGVGVAQFVKWAMRTVAVTSILQSTLDVPSAMVALTFCWGIYFSIMSPRWRSAKTGSELANRRLWLKKARKVSPNHNCAKFLSRGLYGNTLGRKRFSDREWEDFTYESTRKAVAELASSPEFSNWIVENADRIKTDPDYSSDD</sequence>
<dbReference type="GO" id="GO:0005637">
    <property type="term" value="C:nuclear inner membrane"/>
    <property type="evidence" value="ECO:0007669"/>
    <property type="project" value="UniProtKB-SubCell"/>
</dbReference>
<evidence type="ECO:0000256" key="1">
    <source>
        <dbReference type="ARBA" id="ARBA00004575"/>
    </source>
</evidence>
<dbReference type="InterPro" id="IPR019358">
    <property type="entry name" value="NEMP_fam"/>
</dbReference>
<dbReference type="PANTHER" id="PTHR31587:SF3">
    <property type="entry name" value="EXPRESSED PROTEIN"/>
    <property type="match status" value="1"/>
</dbReference>
<keyword evidence="4" id="KW-0732">Signal</keyword>
<evidence type="ECO:0000313" key="9">
    <source>
        <dbReference type="EMBL" id="MCL7035796.1"/>
    </source>
</evidence>
<evidence type="ECO:0000256" key="5">
    <source>
        <dbReference type="ARBA" id="ARBA00022989"/>
    </source>
</evidence>
<dbReference type="AlphaFoldDB" id="A0AA41V9B2"/>
<keyword evidence="10" id="KW-1185">Reference proteome</keyword>
<comment type="similarity">
    <text evidence="2">Belongs to the NEMP family.</text>
</comment>
<accession>A0AA41V9B2</accession>
<feature type="transmembrane region" description="Helical" evidence="8">
    <location>
        <begin position="36"/>
        <end position="58"/>
    </location>
</feature>